<dbReference type="InterPro" id="IPR052515">
    <property type="entry name" value="Gfo/Idh/MocA_Oxidoreductase"/>
</dbReference>
<dbReference type="GO" id="GO:0000166">
    <property type="term" value="F:nucleotide binding"/>
    <property type="evidence" value="ECO:0007669"/>
    <property type="project" value="InterPro"/>
</dbReference>
<dbReference type="RefSeq" id="WP_307260732.1">
    <property type="nucleotide sequence ID" value="NZ_JAUSVL010000001.1"/>
</dbReference>
<evidence type="ECO:0000313" key="2">
    <source>
        <dbReference type="EMBL" id="MDQ0289313.1"/>
    </source>
</evidence>
<gene>
    <name evidence="2" type="ORF">J3R75_001420</name>
</gene>
<name>A0AAE3VFG7_9BACT</name>
<keyword evidence="3" id="KW-1185">Reference proteome</keyword>
<dbReference type="Proteomes" id="UP001238163">
    <property type="component" value="Unassembled WGS sequence"/>
</dbReference>
<dbReference type="PANTHER" id="PTHR43249:SF1">
    <property type="entry name" value="D-GLUCOSIDE 3-DEHYDROGENASE"/>
    <property type="match status" value="1"/>
</dbReference>
<feature type="domain" description="Gfo/Idh/MocA-like oxidoreductase N-terminal" evidence="1">
    <location>
        <begin position="6"/>
        <end position="91"/>
    </location>
</feature>
<organism evidence="2 3">
    <name type="scientific">Oligosphaera ethanolica</name>
    <dbReference type="NCBI Taxonomy" id="760260"/>
    <lineage>
        <taxon>Bacteria</taxon>
        <taxon>Pseudomonadati</taxon>
        <taxon>Lentisphaerota</taxon>
        <taxon>Oligosphaeria</taxon>
        <taxon>Oligosphaerales</taxon>
        <taxon>Oligosphaeraceae</taxon>
        <taxon>Oligosphaera</taxon>
    </lineage>
</organism>
<proteinExistence type="predicted"/>
<dbReference type="AlphaFoldDB" id="A0AAE3VFG7"/>
<dbReference type="Gene3D" id="3.40.50.720">
    <property type="entry name" value="NAD(P)-binding Rossmann-like Domain"/>
    <property type="match status" value="1"/>
</dbReference>
<sequence length="116" mass="12213">MANVSWLLLGAGNIAKIRVGAALRDAAGSELAAICNLDRSRAEALAAQLQLPVAFYSDYDQALDESGAEAVYVATQVPAHVPCSLKAMAAGNTAINKCAPLIRRGGKFLYILQNPR</sequence>
<dbReference type="SUPFAM" id="SSF51735">
    <property type="entry name" value="NAD(P)-binding Rossmann-fold domains"/>
    <property type="match status" value="1"/>
</dbReference>
<accession>A0AAE3VFG7</accession>
<protein>
    <submittedName>
        <fullName evidence="2">Dehydrogenase</fullName>
    </submittedName>
</protein>
<reference evidence="2" key="1">
    <citation type="submission" date="2023-07" db="EMBL/GenBank/DDBJ databases">
        <title>Genomic Encyclopedia of Type Strains, Phase IV (KMG-IV): sequencing the most valuable type-strain genomes for metagenomic binning, comparative biology and taxonomic classification.</title>
        <authorList>
            <person name="Goeker M."/>
        </authorList>
    </citation>
    <scope>NUCLEOTIDE SEQUENCE</scope>
    <source>
        <strain evidence="2">DSM 24202</strain>
    </source>
</reference>
<dbReference type="InterPro" id="IPR036291">
    <property type="entry name" value="NAD(P)-bd_dom_sf"/>
</dbReference>
<dbReference type="PANTHER" id="PTHR43249">
    <property type="entry name" value="UDP-N-ACETYL-2-AMINO-2-DEOXY-D-GLUCURONATE OXIDASE"/>
    <property type="match status" value="1"/>
</dbReference>
<evidence type="ECO:0000313" key="3">
    <source>
        <dbReference type="Proteomes" id="UP001238163"/>
    </source>
</evidence>
<comment type="caution">
    <text evidence="2">The sequence shown here is derived from an EMBL/GenBank/DDBJ whole genome shotgun (WGS) entry which is preliminary data.</text>
</comment>
<dbReference type="EMBL" id="JAUSVL010000001">
    <property type="protein sequence ID" value="MDQ0289313.1"/>
    <property type="molecule type" value="Genomic_DNA"/>
</dbReference>
<evidence type="ECO:0000259" key="1">
    <source>
        <dbReference type="Pfam" id="PF01408"/>
    </source>
</evidence>
<dbReference type="Pfam" id="PF01408">
    <property type="entry name" value="GFO_IDH_MocA"/>
    <property type="match status" value="1"/>
</dbReference>
<dbReference type="InterPro" id="IPR000683">
    <property type="entry name" value="Gfo/Idh/MocA-like_OxRdtase_N"/>
</dbReference>